<dbReference type="PIRSF" id="PIRSF016578">
    <property type="entry name" value="HsaA"/>
    <property type="match status" value="1"/>
</dbReference>
<name>A0ABZ2KRD8_9BACT</name>
<dbReference type="InterPro" id="IPR036250">
    <property type="entry name" value="AcylCo_DH-like_C"/>
</dbReference>
<keyword evidence="4" id="KW-1185">Reference proteome</keyword>
<dbReference type="Pfam" id="PF08028">
    <property type="entry name" value="Acyl-CoA_dh_2"/>
    <property type="match status" value="1"/>
</dbReference>
<keyword evidence="1" id="KW-0560">Oxidoreductase</keyword>
<dbReference type="SUPFAM" id="SSF56645">
    <property type="entry name" value="Acyl-CoA dehydrogenase NM domain-like"/>
    <property type="match status" value="1"/>
</dbReference>
<dbReference type="Gene3D" id="1.20.140.10">
    <property type="entry name" value="Butyryl-CoA Dehydrogenase, subunit A, domain 3"/>
    <property type="match status" value="1"/>
</dbReference>
<dbReference type="SUPFAM" id="SSF47203">
    <property type="entry name" value="Acyl-CoA dehydrogenase C-terminal domain-like"/>
    <property type="match status" value="1"/>
</dbReference>
<dbReference type="InterPro" id="IPR050741">
    <property type="entry name" value="Acyl-CoA_dehydrogenase"/>
</dbReference>
<dbReference type="Gene3D" id="2.40.110.10">
    <property type="entry name" value="Butyryl-CoA Dehydrogenase, subunit A, domain 2"/>
    <property type="match status" value="1"/>
</dbReference>
<dbReference type="EMBL" id="CP089983">
    <property type="protein sequence ID" value="WXB01224.1"/>
    <property type="molecule type" value="Genomic_DNA"/>
</dbReference>
<dbReference type="InterPro" id="IPR013107">
    <property type="entry name" value="Acyl-CoA_DH_C"/>
</dbReference>
<dbReference type="InterPro" id="IPR046373">
    <property type="entry name" value="Acyl-CoA_Oxase/DH_mid-dom_sf"/>
</dbReference>
<protein>
    <recommendedName>
        <fullName evidence="2">Acyl-CoA dehydrogenase C-terminal domain-containing protein</fullName>
    </recommendedName>
</protein>
<gene>
    <name evidence="3" type="ORF">LVJ94_30425</name>
</gene>
<dbReference type="InterPro" id="IPR009100">
    <property type="entry name" value="AcylCoA_DH/oxidase_NM_dom_sf"/>
</dbReference>
<proteinExistence type="predicted"/>
<accession>A0ABZ2KRD8</accession>
<evidence type="ECO:0000256" key="1">
    <source>
        <dbReference type="ARBA" id="ARBA00023002"/>
    </source>
</evidence>
<organism evidence="3 4">
    <name type="scientific">Pendulispora rubella</name>
    <dbReference type="NCBI Taxonomy" id="2741070"/>
    <lineage>
        <taxon>Bacteria</taxon>
        <taxon>Pseudomonadati</taxon>
        <taxon>Myxococcota</taxon>
        <taxon>Myxococcia</taxon>
        <taxon>Myxococcales</taxon>
        <taxon>Sorangiineae</taxon>
        <taxon>Pendulisporaceae</taxon>
        <taxon>Pendulispora</taxon>
    </lineage>
</organism>
<evidence type="ECO:0000259" key="2">
    <source>
        <dbReference type="Pfam" id="PF08028"/>
    </source>
</evidence>
<evidence type="ECO:0000313" key="4">
    <source>
        <dbReference type="Proteomes" id="UP001374803"/>
    </source>
</evidence>
<dbReference type="PANTHER" id="PTHR48083">
    <property type="entry name" value="MEDIUM-CHAIN SPECIFIC ACYL-COA DEHYDROGENASE, MITOCHONDRIAL-RELATED"/>
    <property type="match status" value="1"/>
</dbReference>
<dbReference type="RefSeq" id="WP_394830834.1">
    <property type="nucleotide sequence ID" value="NZ_CP089929.1"/>
</dbReference>
<dbReference type="PANTHER" id="PTHR48083:SF5">
    <property type="entry name" value="NRGC PROTEIN"/>
    <property type="match status" value="1"/>
</dbReference>
<evidence type="ECO:0000313" key="3">
    <source>
        <dbReference type="EMBL" id="WXB01224.1"/>
    </source>
</evidence>
<feature type="domain" description="Acyl-CoA dehydrogenase C-terminal" evidence="2">
    <location>
        <begin position="218"/>
        <end position="338"/>
    </location>
</feature>
<reference evidence="3" key="1">
    <citation type="submission" date="2021-12" db="EMBL/GenBank/DDBJ databases">
        <title>Discovery of the Pendulisporaceae a myxobacterial family with distinct sporulation behavior and unique specialized metabolism.</title>
        <authorList>
            <person name="Garcia R."/>
            <person name="Popoff A."/>
            <person name="Bader C.D."/>
            <person name="Loehr J."/>
            <person name="Walesch S."/>
            <person name="Walt C."/>
            <person name="Boldt J."/>
            <person name="Bunk B."/>
            <person name="Haeckl F.J.F.P.J."/>
            <person name="Gunesch A.P."/>
            <person name="Birkelbach J."/>
            <person name="Nuebel U."/>
            <person name="Pietschmann T."/>
            <person name="Bach T."/>
            <person name="Mueller R."/>
        </authorList>
    </citation>
    <scope>NUCLEOTIDE SEQUENCE</scope>
    <source>
        <strain evidence="3">MSr11367</strain>
    </source>
</reference>
<dbReference type="Proteomes" id="UP001374803">
    <property type="component" value="Chromosome"/>
</dbReference>
<sequence>MNRFDCEDWRARVLGLFDGQRPELRTREHMGAILGELRERNVFSMLTGTGARAPARLTTAAEVLEAGARFDGSLGWILATGIGVTFSLQVADAFPDAFSTGEYGAGVFRAGTATAHREANEYRIRGKWRFCTGASFADWIAVGVNLHEDGKPVLSSSGKPKTAMAILPKKDVRILDAAETMGLNQSDTRDIAVEDVAVPSSWVGTNPFSLYRPYFVLWPAFAALGLARAALDAWKASLASNANRRERSATEFARAEAAWRAARAYAYSEIPHVEEATARATFDEREVRDAALATAQAASTARSIVQMAFHGAGSSAVFLSHRMARISNDASTLLHHISLGDDVLEHAGKGLLEG</sequence>